<keyword evidence="3" id="KW-1185">Reference proteome</keyword>
<feature type="transmembrane region" description="Helical" evidence="1">
    <location>
        <begin position="104"/>
        <end position="126"/>
    </location>
</feature>
<dbReference type="Proteomes" id="UP000555564">
    <property type="component" value="Unassembled WGS sequence"/>
</dbReference>
<gene>
    <name evidence="2" type="ORF">BJ992_001097</name>
</gene>
<comment type="caution">
    <text evidence="2">The sequence shown here is derived from an EMBL/GenBank/DDBJ whole genome shotgun (WGS) entry which is preliminary data.</text>
</comment>
<name>A0A7X0M6A9_9ACTN</name>
<dbReference type="AlphaFoldDB" id="A0A7X0M6A9"/>
<evidence type="ECO:0000313" key="2">
    <source>
        <dbReference type="EMBL" id="MBB6471666.1"/>
    </source>
</evidence>
<dbReference type="RefSeq" id="WP_184978838.1">
    <property type="nucleotide sequence ID" value="NZ_BAAALO010000031.1"/>
</dbReference>
<evidence type="ECO:0000256" key="1">
    <source>
        <dbReference type="SAM" id="Phobius"/>
    </source>
</evidence>
<reference evidence="2 3" key="1">
    <citation type="submission" date="2020-08" db="EMBL/GenBank/DDBJ databases">
        <title>Sequencing the genomes of 1000 actinobacteria strains.</title>
        <authorList>
            <person name="Klenk H.-P."/>
        </authorList>
    </citation>
    <scope>NUCLEOTIDE SEQUENCE [LARGE SCALE GENOMIC DNA]</scope>
    <source>
        <strain evidence="2 3">DSM 44936</strain>
    </source>
</reference>
<dbReference type="EMBL" id="JACHIU010000001">
    <property type="protein sequence ID" value="MBB6471666.1"/>
    <property type="molecule type" value="Genomic_DNA"/>
</dbReference>
<evidence type="ECO:0000313" key="3">
    <source>
        <dbReference type="Proteomes" id="UP000555564"/>
    </source>
</evidence>
<sequence length="240" mass="26552">MGDAKKRELQLSKDAERILNIALLDVREEVIQSASRIQLTPGGTAVSAEAVRSALDLLGVGRFRKRYPLLPRSRPRRILWALIISSLFAAAFVAGVFVDHGGKGLALGAIGYLAGAFTFFLSFMIIKGNAQEIPENISVERLKLEAQLLREWAEVEALMRESLQRTIGVELAHSPVSTLSAKFLSALDATEDERKFFQELRRLRNAIVHGASEDISDDAIASSVDRARKLIQTIRIRMAQ</sequence>
<organism evidence="2 3">
    <name type="scientific">Sphaerisporangium rubeum</name>
    <dbReference type="NCBI Taxonomy" id="321317"/>
    <lineage>
        <taxon>Bacteria</taxon>
        <taxon>Bacillati</taxon>
        <taxon>Actinomycetota</taxon>
        <taxon>Actinomycetes</taxon>
        <taxon>Streptosporangiales</taxon>
        <taxon>Streptosporangiaceae</taxon>
        <taxon>Sphaerisporangium</taxon>
    </lineage>
</organism>
<keyword evidence="1" id="KW-1133">Transmembrane helix</keyword>
<accession>A0A7X0M6A9</accession>
<protein>
    <submittedName>
        <fullName evidence="2">Uncharacterized protein</fullName>
    </submittedName>
</protein>
<feature type="transmembrane region" description="Helical" evidence="1">
    <location>
        <begin position="78"/>
        <end position="98"/>
    </location>
</feature>
<proteinExistence type="predicted"/>
<keyword evidence="1" id="KW-0812">Transmembrane</keyword>
<keyword evidence="1" id="KW-0472">Membrane</keyword>